<evidence type="ECO:0000313" key="2">
    <source>
        <dbReference type="EMBL" id="CAF0867798.1"/>
    </source>
</evidence>
<dbReference type="Proteomes" id="UP000663891">
    <property type="component" value="Unassembled WGS sequence"/>
</dbReference>
<feature type="region of interest" description="Disordered" evidence="1">
    <location>
        <begin position="135"/>
        <end position="192"/>
    </location>
</feature>
<evidence type="ECO:0000313" key="4">
    <source>
        <dbReference type="Proteomes" id="UP000663845"/>
    </source>
</evidence>
<dbReference type="EMBL" id="CAJNOG010000291">
    <property type="protein sequence ID" value="CAF1150473.1"/>
    <property type="molecule type" value="Genomic_DNA"/>
</dbReference>
<proteinExistence type="predicted"/>
<feature type="compositionally biased region" description="Polar residues" evidence="1">
    <location>
        <begin position="135"/>
        <end position="152"/>
    </location>
</feature>
<name>A0A814SN38_9BILA</name>
<dbReference type="Proteomes" id="UP000663845">
    <property type="component" value="Unassembled WGS sequence"/>
</dbReference>
<sequence length="192" mass="21598">MIPADDSPNLDKSWSEFERYSTNDYVRRLLDEQAVAASNIITTDVTSEILSTNRKELKHLASDIHQLNDSLTHSRTETDDKLLSIESTVSNLQGQVDHVNTRLDTMIDSLDWIMSAIERVKMAKTDPPIIKQNSRISISNQGQQEPPNNAQDNLRHRKPDGGSITQQAKQETSTASDICIIMPDEPNDEQNV</sequence>
<evidence type="ECO:0000313" key="3">
    <source>
        <dbReference type="EMBL" id="CAF1150473.1"/>
    </source>
</evidence>
<feature type="compositionally biased region" description="Polar residues" evidence="1">
    <location>
        <begin position="163"/>
        <end position="176"/>
    </location>
</feature>
<organism evidence="3 4">
    <name type="scientific">Adineta steineri</name>
    <dbReference type="NCBI Taxonomy" id="433720"/>
    <lineage>
        <taxon>Eukaryota</taxon>
        <taxon>Metazoa</taxon>
        <taxon>Spiralia</taxon>
        <taxon>Gnathifera</taxon>
        <taxon>Rotifera</taxon>
        <taxon>Eurotatoria</taxon>
        <taxon>Bdelloidea</taxon>
        <taxon>Adinetida</taxon>
        <taxon>Adinetidae</taxon>
        <taxon>Adineta</taxon>
    </lineage>
</organism>
<accession>A0A814SN38</accession>
<dbReference type="EMBL" id="CAJNON010000048">
    <property type="protein sequence ID" value="CAF0867798.1"/>
    <property type="molecule type" value="Genomic_DNA"/>
</dbReference>
<protein>
    <submittedName>
        <fullName evidence="3">Uncharacterized protein</fullName>
    </submittedName>
</protein>
<dbReference type="AlphaFoldDB" id="A0A814SN38"/>
<reference evidence="3" key="1">
    <citation type="submission" date="2021-02" db="EMBL/GenBank/DDBJ databases">
        <authorList>
            <person name="Nowell W R."/>
        </authorList>
    </citation>
    <scope>NUCLEOTIDE SEQUENCE</scope>
</reference>
<dbReference type="OrthoDB" id="310870at2759"/>
<evidence type="ECO:0000256" key="1">
    <source>
        <dbReference type="SAM" id="MobiDB-lite"/>
    </source>
</evidence>
<comment type="caution">
    <text evidence="3">The sequence shown here is derived from an EMBL/GenBank/DDBJ whole genome shotgun (WGS) entry which is preliminary data.</text>
</comment>
<gene>
    <name evidence="3" type="ORF">JYZ213_LOCUS24073</name>
    <name evidence="2" type="ORF">VCS650_LOCUS7552</name>
</gene>